<evidence type="ECO:0000313" key="2">
    <source>
        <dbReference type="Proteomes" id="UP000002668"/>
    </source>
</evidence>
<dbReference type="InParanoid" id="E5A5A2"/>
<dbReference type="EMBL" id="FP929134">
    <property type="protein sequence ID" value="CBX98800.1"/>
    <property type="molecule type" value="Genomic_DNA"/>
</dbReference>
<keyword evidence="2" id="KW-1185">Reference proteome</keyword>
<dbReference type="AlphaFoldDB" id="E5A5A2"/>
<sequence>MTILHSLHKAAAFACATQQQDDTLMCVAIAGKLPSAADLAIGRSTDTRTIGLLLET</sequence>
<dbReference type="Proteomes" id="UP000002668">
    <property type="component" value="Genome"/>
</dbReference>
<gene>
    <name evidence="1" type="ORF">LEMA_uP080390.1</name>
</gene>
<accession>E5A5A2</accession>
<protein>
    <submittedName>
        <fullName evidence="1">Predicted protein</fullName>
    </submittedName>
</protein>
<dbReference type="VEuPathDB" id="FungiDB:LEMA_uP080390.1"/>
<reference evidence="2" key="1">
    <citation type="journal article" date="2011" name="Nat. Commun.">
        <title>Effector diversification within compartments of the Leptosphaeria maculans genome affected by Repeat-Induced Point mutations.</title>
        <authorList>
            <person name="Rouxel T."/>
            <person name="Grandaubert J."/>
            <person name="Hane J.K."/>
            <person name="Hoede C."/>
            <person name="van de Wouw A.P."/>
            <person name="Couloux A."/>
            <person name="Dominguez V."/>
            <person name="Anthouard V."/>
            <person name="Bally P."/>
            <person name="Bourras S."/>
            <person name="Cozijnsen A.J."/>
            <person name="Ciuffetti L.M."/>
            <person name="Degrave A."/>
            <person name="Dilmaghani A."/>
            <person name="Duret L."/>
            <person name="Fudal I."/>
            <person name="Goodwin S.B."/>
            <person name="Gout L."/>
            <person name="Glaser N."/>
            <person name="Linglin J."/>
            <person name="Kema G.H.J."/>
            <person name="Lapalu N."/>
            <person name="Lawrence C.B."/>
            <person name="May K."/>
            <person name="Meyer M."/>
            <person name="Ollivier B."/>
            <person name="Poulain J."/>
            <person name="Schoch C.L."/>
            <person name="Simon A."/>
            <person name="Spatafora J.W."/>
            <person name="Stachowiak A."/>
            <person name="Turgeon B.G."/>
            <person name="Tyler B.M."/>
            <person name="Vincent D."/>
            <person name="Weissenbach J."/>
            <person name="Amselem J."/>
            <person name="Quesneville H."/>
            <person name="Oliver R.P."/>
            <person name="Wincker P."/>
            <person name="Balesdent M.-H."/>
            <person name="Howlett B.J."/>
        </authorList>
    </citation>
    <scope>NUCLEOTIDE SEQUENCE [LARGE SCALE GENOMIC DNA]</scope>
    <source>
        <strain evidence="2">JN3 / isolate v23.1.3 / race Av1-4-5-6-7-8</strain>
    </source>
</reference>
<dbReference type="HOGENOM" id="CLU_3014626_0_0_1"/>
<name>E5A5A2_LEPMJ</name>
<dbReference type="OrthoDB" id="10456831at2759"/>
<evidence type="ECO:0000313" key="1">
    <source>
        <dbReference type="EMBL" id="CBX98800.1"/>
    </source>
</evidence>
<proteinExistence type="predicted"/>
<organism evidence="2">
    <name type="scientific">Leptosphaeria maculans (strain JN3 / isolate v23.1.3 / race Av1-4-5-6-7-8)</name>
    <name type="common">Blackleg fungus</name>
    <name type="synonym">Phoma lingam</name>
    <dbReference type="NCBI Taxonomy" id="985895"/>
    <lineage>
        <taxon>Eukaryota</taxon>
        <taxon>Fungi</taxon>
        <taxon>Dikarya</taxon>
        <taxon>Ascomycota</taxon>
        <taxon>Pezizomycotina</taxon>
        <taxon>Dothideomycetes</taxon>
        <taxon>Pleosporomycetidae</taxon>
        <taxon>Pleosporales</taxon>
        <taxon>Pleosporineae</taxon>
        <taxon>Leptosphaeriaceae</taxon>
        <taxon>Plenodomus</taxon>
        <taxon>Plenodomus lingam/Leptosphaeria maculans species complex</taxon>
    </lineage>
</organism>